<comment type="caution">
    <text evidence="1">The sequence shown here is derived from an EMBL/GenBank/DDBJ whole genome shotgun (WGS) entry which is preliminary data.</text>
</comment>
<keyword evidence="2" id="KW-1185">Reference proteome</keyword>
<accession>A0ABV3SQW9</accession>
<dbReference type="RefSeq" id="WP_367957055.1">
    <property type="nucleotide sequence ID" value="NZ_JBDPGJ010000008.1"/>
</dbReference>
<proteinExistence type="predicted"/>
<evidence type="ECO:0000313" key="2">
    <source>
        <dbReference type="Proteomes" id="UP001556692"/>
    </source>
</evidence>
<name>A0ABV3SQW9_9HYPH</name>
<protein>
    <submittedName>
        <fullName evidence="1">Uncharacterized protein</fullName>
    </submittedName>
</protein>
<sequence>MAEPDDMTVRLLRESRAENRALYEAPAERLVLIDQRLKKIEK</sequence>
<dbReference type="Proteomes" id="UP001556692">
    <property type="component" value="Unassembled WGS sequence"/>
</dbReference>
<dbReference type="EMBL" id="JBDPGJ010000008">
    <property type="protein sequence ID" value="MEX0409200.1"/>
    <property type="molecule type" value="Genomic_DNA"/>
</dbReference>
<gene>
    <name evidence="1" type="ORF">ABGN05_26505</name>
</gene>
<reference evidence="1 2" key="1">
    <citation type="submission" date="2024-05" db="EMBL/GenBank/DDBJ databases">
        <authorList>
            <person name="Jiang F."/>
        </authorList>
    </citation>
    <scope>NUCLEOTIDE SEQUENCE [LARGE SCALE GENOMIC DNA]</scope>
    <source>
        <strain evidence="1 2">LZ166</strain>
    </source>
</reference>
<organism evidence="1 2">
    <name type="scientific">Aquibium pacificus</name>
    <dbReference type="NCBI Taxonomy" id="3153579"/>
    <lineage>
        <taxon>Bacteria</taxon>
        <taxon>Pseudomonadati</taxon>
        <taxon>Pseudomonadota</taxon>
        <taxon>Alphaproteobacteria</taxon>
        <taxon>Hyphomicrobiales</taxon>
        <taxon>Phyllobacteriaceae</taxon>
        <taxon>Aquibium</taxon>
    </lineage>
</organism>
<evidence type="ECO:0000313" key="1">
    <source>
        <dbReference type="EMBL" id="MEX0409200.1"/>
    </source>
</evidence>